<reference evidence="1 2" key="1">
    <citation type="journal article" date="2007" name="Genome Biol.">
        <title>Characterization and modeling of the Haemophilus influenzae core and supragenomes based on the complete genomic sequences of Rd and 12 clinical nontypeable strains.</title>
        <authorList>
            <person name="Hogg J.S."/>
            <person name="Hu F.Z."/>
            <person name="Janto B."/>
            <person name="Boissy R."/>
            <person name="Hayes J."/>
            <person name="Keefe R."/>
            <person name="Post J.C."/>
            <person name="Ehrlich G.D."/>
        </authorList>
    </citation>
    <scope>NUCLEOTIDE SEQUENCE [LARGE SCALE GENOMIC DNA]</scope>
    <source>
        <strain evidence="1 2">R3021</strain>
    </source>
</reference>
<accession>A4N326</accession>
<evidence type="ECO:0000313" key="1">
    <source>
        <dbReference type="EMBL" id="EDJ91364.1"/>
    </source>
</evidence>
<organism evidence="1 2">
    <name type="scientific">Haemophilus influenzae R3021</name>
    <dbReference type="NCBI Taxonomy" id="375432"/>
    <lineage>
        <taxon>Bacteria</taxon>
        <taxon>Pseudomonadati</taxon>
        <taxon>Pseudomonadota</taxon>
        <taxon>Gammaproteobacteria</taxon>
        <taxon>Pasteurellales</taxon>
        <taxon>Pasteurellaceae</taxon>
        <taxon>Haemophilus</taxon>
    </lineage>
</organism>
<dbReference type="Proteomes" id="UP000003798">
    <property type="component" value="Unassembled WGS sequence"/>
</dbReference>
<proteinExistence type="predicted"/>
<sequence length="23" mass="2591">MIQILLGIFLMKIEIGGAIYLIQ</sequence>
<name>A4N326_HAEIF</name>
<gene>
    <name evidence="1" type="ORF">CGSHi22421_04653</name>
</gene>
<protein>
    <submittedName>
        <fullName evidence="1">Uncharacterized protein</fullName>
    </submittedName>
</protein>
<dbReference type="EMBL" id="AAZE01000003">
    <property type="protein sequence ID" value="EDJ91364.1"/>
    <property type="molecule type" value="Genomic_DNA"/>
</dbReference>
<evidence type="ECO:0000313" key="2">
    <source>
        <dbReference type="Proteomes" id="UP000003798"/>
    </source>
</evidence>
<dbReference type="AlphaFoldDB" id="A4N326"/>